<keyword evidence="5" id="KW-1133">Transmembrane helix</keyword>
<dbReference type="GO" id="GO:0006364">
    <property type="term" value="P:rRNA processing"/>
    <property type="evidence" value="ECO:0007669"/>
    <property type="project" value="TreeGrafter"/>
</dbReference>
<evidence type="ECO:0000313" key="6">
    <source>
        <dbReference type="EMBL" id="EPY27939.1"/>
    </source>
</evidence>
<reference evidence="6 7" key="1">
    <citation type="journal article" date="2013" name="PLoS ONE">
        <title>Predicting the Proteins of Angomonas deanei, Strigomonas culicis and Their Respective Endosymbionts Reveals New Aspects of the Trypanosomatidae Family.</title>
        <authorList>
            <person name="Motta M.C."/>
            <person name="Martins A.C."/>
            <person name="de Souza S.S."/>
            <person name="Catta-Preta C.M."/>
            <person name="Silva R."/>
            <person name="Klein C.C."/>
            <person name="de Almeida L.G."/>
            <person name="de Lima Cunha O."/>
            <person name="Ciapina L.P."/>
            <person name="Brocchi M."/>
            <person name="Colabardini A.C."/>
            <person name="de Araujo Lima B."/>
            <person name="Machado C.R."/>
            <person name="de Almeida Soares C.M."/>
            <person name="Probst C.M."/>
            <person name="de Menezes C.B."/>
            <person name="Thompson C.E."/>
            <person name="Bartholomeu D.C."/>
            <person name="Gradia D.F."/>
            <person name="Pavoni D.P."/>
            <person name="Grisard E.C."/>
            <person name="Fantinatti-Garboggini F."/>
            <person name="Marchini F.K."/>
            <person name="Rodrigues-Luiz G.F."/>
            <person name="Wagner G."/>
            <person name="Goldman G.H."/>
            <person name="Fietto J.L."/>
            <person name="Elias M.C."/>
            <person name="Goldman M.H."/>
            <person name="Sagot M.F."/>
            <person name="Pereira M."/>
            <person name="Stoco P.H."/>
            <person name="de Mendonca-Neto R.P."/>
            <person name="Teixeira S.M."/>
            <person name="Maciel T.E."/>
            <person name="de Oliveira Mendes T.A."/>
            <person name="Urmenyi T.P."/>
            <person name="de Souza W."/>
            <person name="Schenkman S."/>
            <person name="de Vasconcelos A.T."/>
        </authorList>
    </citation>
    <scope>NUCLEOTIDE SEQUENCE [LARGE SCALE GENOMIC DNA]</scope>
</reference>
<accession>S9UGQ4</accession>
<dbReference type="GO" id="GO:0032040">
    <property type="term" value="C:small-subunit processome"/>
    <property type="evidence" value="ECO:0007669"/>
    <property type="project" value="TreeGrafter"/>
</dbReference>
<organism evidence="6 7">
    <name type="scientific">Strigomonas culicis</name>
    <dbReference type="NCBI Taxonomy" id="28005"/>
    <lineage>
        <taxon>Eukaryota</taxon>
        <taxon>Discoba</taxon>
        <taxon>Euglenozoa</taxon>
        <taxon>Kinetoplastea</taxon>
        <taxon>Metakinetoplastina</taxon>
        <taxon>Trypanosomatida</taxon>
        <taxon>Trypanosomatidae</taxon>
        <taxon>Strigomonadinae</taxon>
        <taxon>Strigomonas</taxon>
    </lineage>
</organism>
<keyword evidence="5" id="KW-0472">Membrane</keyword>
<evidence type="ECO:0000313" key="7">
    <source>
        <dbReference type="Proteomes" id="UP000015354"/>
    </source>
</evidence>
<dbReference type="AlphaFoldDB" id="S9UGQ4"/>
<keyword evidence="2 4" id="KW-0689">Ribosomal protein</keyword>
<dbReference type="OrthoDB" id="276843at2759"/>
<dbReference type="Pfam" id="PF01251">
    <property type="entry name" value="Ribosomal_S7e"/>
    <property type="match status" value="1"/>
</dbReference>
<evidence type="ECO:0000256" key="1">
    <source>
        <dbReference type="ARBA" id="ARBA00007820"/>
    </source>
</evidence>
<name>S9UGQ4_9TRYP</name>
<sequence length="238" mass="27800">MQLASLSHPFTLFFFTLTFYLPVLLTSKSFHTLVAKMEAQNYLRKLRKLKRTKHTDVEDKVAKTLFDLETSHKTLKKQLPRFHINGVRIVSSPSLKKSVMVVFYPLRFLMLVRSIQRVLTAELEKKHTGSIVVLVAQRKITKRPSDVYKLQKVQRSRTSTAVFESILNDLIFPCDVVGRRWRCRTDGSKVMKVFLDARDRKKIESRLPALAYVYKLLTHRVVTFGFMWNPKLQQVSSR</sequence>
<comment type="caution">
    <text evidence="6">The sequence shown here is derived from an EMBL/GenBank/DDBJ whole genome shotgun (WGS) entry which is preliminary data.</text>
</comment>
<evidence type="ECO:0000256" key="2">
    <source>
        <dbReference type="ARBA" id="ARBA00022980"/>
    </source>
</evidence>
<evidence type="ECO:0000256" key="3">
    <source>
        <dbReference type="ARBA" id="ARBA00023274"/>
    </source>
</evidence>
<protein>
    <recommendedName>
        <fullName evidence="4">40S ribosomal protein S7</fullName>
    </recommendedName>
</protein>
<dbReference type="GO" id="GO:0030686">
    <property type="term" value="C:90S preribosome"/>
    <property type="evidence" value="ECO:0007669"/>
    <property type="project" value="TreeGrafter"/>
</dbReference>
<dbReference type="EMBL" id="ATMH01005399">
    <property type="protein sequence ID" value="EPY27939.1"/>
    <property type="molecule type" value="Genomic_DNA"/>
</dbReference>
<keyword evidence="3 4" id="KW-0687">Ribonucleoprotein</keyword>
<keyword evidence="5" id="KW-0812">Transmembrane</keyword>
<evidence type="ECO:0000256" key="5">
    <source>
        <dbReference type="SAM" id="Phobius"/>
    </source>
</evidence>
<dbReference type="GO" id="GO:0042274">
    <property type="term" value="P:ribosomal small subunit biogenesis"/>
    <property type="evidence" value="ECO:0007669"/>
    <property type="project" value="TreeGrafter"/>
</dbReference>
<proteinExistence type="inferred from homology"/>
<evidence type="ECO:0000256" key="4">
    <source>
        <dbReference type="RuleBase" id="RU364105"/>
    </source>
</evidence>
<dbReference type="GO" id="GO:0003735">
    <property type="term" value="F:structural constituent of ribosome"/>
    <property type="evidence" value="ECO:0007669"/>
    <property type="project" value="InterPro"/>
</dbReference>
<dbReference type="PANTHER" id="PTHR11278">
    <property type="entry name" value="40S RIBOSOMAL PROTEIN S7"/>
    <property type="match status" value="1"/>
</dbReference>
<keyword evidence="7" id="KW-1185">Reference proteome</keyword>
<gene>
    <name evidence="6" type="ORF">STCU_05399</name>
</gene>
<dbReference type="GO" id="GO:0022627">
    <property type="term" value="C:cytosolic small ribosomal subunit"/>
    <property type="evidence" value="ECO:0007669"/>
    <property type="project" value="TreeGrafter"/>
</dbReference>
<dbReference type="GO" id="GO:0006412">
    <property type="term" value="P:translation"/>
    <property type="evidence" value="ECO:0007669"/>
    <property type="project" value="InterPro"/>
</dbReference>
<comment type="similarity">
    <text evidence="1 4">Belongs to the eukaryotic ribosomal protein eS7 family.</text>
</comment>
<dbReference type="Proteomes" id="UP000015354">
    <property type="component" value="Unassembled WGS sequence"/>
</dbReference>
<dbReference type="InterPro" id="IPR000554">
    <property type="entry name" value="Ribosomal_eS7"/>
</dbReference>
<dbReference type="PANTHER" id="PTHR11278:SF0">
    <property type="entry name" value="SMALL RIBOSOMAL SUBUNIT PROTEIN ES7"/>
    <property type="match status" value="1"/>
</dbReference>
<feature type="transmembrane region" description="Helical" evidence="5">
    <location>
        <begin position="6"/>
        <end position="27"/>
    </location>
</feature>